<dbReference type="PANTHER" id="PTHR36836">
    <property type="entry name" value="COLANIC ACID BIOSYNTHESIS PROTEIN WCAK"/>
    <property type="match status" value="1"/>
</dbReference>
<evidence type="ECO:0000313" key="3">
    <source>
        <dbReference type="Proteomes" id="UP000263012"/>
    </source>
</evidence>
<sequence>MADKVGYAGWIGHNNIGDEALLAANRRLFSDIEFIDFRYWNGYDSLFLGGGTILPQFLVGGEPEVGRSNHFTAAIGVGIRDSDFWNQQLAPIDIRYLAGRIGLSGVIRNKYIEYLLEPAEYLSSNILATGYYFSDEDYRAIGEYEFDHLGVRGPLSQEILSKYDIDCELVGDTALVLEPSSTEIQREKKIAVCLQHDKLKWARNEDYLHHVVEFLSELSSEYRIVFLPFQKEDISMHIDLSNNLDSAEFKNYCSPMDVQGAINEIASCEYMIGEKLHANILSACSYTPFISLEYRPKCLDFAASVGMTDYNIRIDKLTKDKLKIIYENMVDSDCVVDKLESEVSKKRENIRQFAHKVDADLV</sequence>
<dbReference type="PANTHER" id="PTHR36836:SF1">
    <property type="entry name" value="COLANIC ACID BIOSYNTHESIS PROTEIN WCAK"/>
    <property type="match status" value="1"/>
</dbReference>
<protein>
    <recommendedName>
        <fullName evidence="1">Polysaccharide pyruvyl transferase domain-containing protein</fullName>
    </recommendedName>
</protein>
<evidence type="ECO:0000259" key="1">
    <source>
        <dbReference type="Pfam" id="PF04230"/>
    </source>
</evidence>
<proteinExistence type="predicted"/>
<accession>A0A343TN64</accession>
<evidence type="ECO:0000313" key="2">
    <source>
        <dbReference type="EMBL" id="AUX10536.1"/>
    </source>
</evidence>
<dbReference type="EMBL" id="CP025066">
    <property type="protein sequence ID" value="AUX10536.1"/>
    <property type="molecule type" value="Genomic_DNA"/>
</dbReference>
<dbReference type="RefSeq" id="WP_119820939.1">
    <property type="nucleotide sequence ID" value="NZ_CP025066.1"/>
</dbReference>
<dbReference type="InterPro" id="IPR007345">
    <property type="entry name" value="Polysacch_pyruvyl_Trfase"/>
</dbReference>
<keyword evidence="3" id="KW-1185">Reference proteome</keyword>
<dbReference type="Proteomes" id="UP000263012">
    <property type="component" value="Chromosome"/>
</dbReference>
<dbReference type="GeneID" id="37879286"/>
<feature type="domain" description="Polysaccharide pyruvyl transferase" evidence="1">
    <location>
        <begin position="15"/>
        <end position="294"/>
    </location>
</feature>
<dbReference type="KEGG" id="hdf:AArcSl_2925"/>
<organism evidence="2 3">
    <name type="scientific">Halalkaliarchaeum desulfuricum</name>
    <dbReference type="NCBI Taxonomy" id="2055893"/>
    <lineage>
        <taxon>Archaea</taxon>
        <taxon>Methanobacteriati</taxon>
        <taxon>Methanobacteriota</taxon>
        <taxon>Stenosarchaea group</taxon>
        <taxon>Halobacteria</taxon>
        <taxon>Halobacteriales</taxon>
        <taxon>Haloferacaceae</taxon>
        <taxon>Halalkaliarchaeum</taxon>
    </lineage>
</organism>
<dbReference type="AlphaFoldDB" id="A0A343TN64"/>
<gene>
    <name evidence="2" type="ORF">AArcSl_2925</name>
</gene>
<dbReference type="Pfam" id="PF04230">
    <property type="entry name" value="PS_pyruv_trans"/>
    <property type="match status" value="1"/>
</dbReference>
<name>A0A343TN64_9EURY</name>
<dbReference type="OrthoDB" id="350623at2157"/>
<reference evidence="3" key="1">
    <citation type="submission" date="2017-11" db="EMBL/GenBank/DDBJ databases">
        <title>Phenotypic and genomic properties of facultatively anaerobic sulfur-reducing natronoarchaea from hypersaline soda lakes.</title>
        <authorList>
            <person name="Sorokin D.Y."/>
            <person name="Kublanov I.V."/>
            <person name="Roman P."/>
            <person name="Sinninghe Damste J.S."/>
            <person name="Golyshin P.N."/>
            <person name="Rojo D."/>
            <person name="Ciordia S."/>
            <person name="Mena M.D.C."/>
            <person name="Ferrer M."/>
            <person name="Messina E."/>
            <person name="Smedile F."/>
            <person name="La Spada G."/>
            <person name="La Cono V."/>
            <person name="Yakimov M.M."/>
        </authorList>
    </citation>
    <scope>NUCLEOTIDE SEQUENCE [LARGE SCALE GENOMIC DNA]</scope>
    <source>
        <strain evidence="3">AArc-Sl</strain>
    </source>
</reference>